<evidence type="ECO:0000256" key="3">
    <source>
        <dbReference type="ARBA" id="ARBA00022833"/>
    </source>
</evidence>
<keyword evidence="2" id="KW-0863">Zinc-finger</keyword>
<dbReference type="Pfam" id="PF01258">
    <property type="entry name" value="zf-dskA_traR"/>
    <property type="match status" value="1"/>
</dbReference>
<evidence type="ECO:0000259" key="4">
    <source>
        <dbReference type="Pfam" id="PF01258"/>
    </source>
</evidence>
<dbReference type="EMBL" id="UOGG01000078">
    <property type="protein sequence ID" value="VAX29202.1"/>
    <property type="molecule type" value="Genomic_DNA"/>
</dbReference>
<organism evidence="5">
    <name type="scientific">hydrothermal vent metagenome</name>
    <dbReference type="NCBI Taxonomy" id="652676"/>
    <lineage>
        <taxon>unclassified sequences</taxon>
        <taxon>metagenomes</taxon>
        <taxon>ecological metagenomes</taxon>
    </lineage>
</organism>
<gene>
    <name evidence="5" type="ORF">MNBD_NITROSPINAE05-940</name>
</gene>
<dbReference type="PANTHER" id="PTHR33823">
    <property type="entry name" value="RNA POLYMERASE-BINDING TRANSCRIPTION FACTOR DKSA-RELATED"/>
    <property type="match status" value="1"/>
</dbReference>
<keyword evidence="3" id="KW-0862">Zinc</keyword>
<dbReference type="InterPro" id="IPR000962">
    <property type="entry name" value="Znf_DskA_TraR"/>
</dbReference>
<dbReference type="AlphaFoldDB" id="A0A3B1CLK9"/>
<name>A0A3B1CLK9_9ZZZZ</name>
<reference evidence="5" key="1">
    <citation type="submission" date="2018-06" db="EMBL/GenBank/DDBJ databases">
        <authorList>
            <person name="Zhirakovskaya E."/>
        </authorList>
    </citation>
    <scope>NUCLEOTIDE SEQUENCE</scope>
</reference>
<dbReference type="PROSITE" id="PS51128">
    <property type="entry name" value="ZF_DKSA_2"/>
    <property type="match status" value="1"/>
</dbReference>
<feature type="domain" description="Zinc finger DksA/TraR C4-type" evidence="4">
    <location>
        <begin position="80"/>
        <end position="111"/>
    </location>
</feature>
<evidence type="ECO:0000313" key="5">
    <source>
        <dbReference type="EMBL" id="VAX29202.1"/>
    </source>
</evidence>
<proteinExistence type="predicted"/>
<dbReference type="GO" id="GO:0008270">
    <property type="term" value="F:zinc ion binding"/>
    <property type="evidence" value="ECO:0007669"/>
    <property type="project" value="UniProtKB-KW"/>
</dbReference>
<protein>
    <recommendedName>
        <fullName evidence="4">Zinc finger DksA/TraR C4-type domain-containing protein</fullName>
    </recommendedName>
</protein>
<dbReference type="SUPFAM" id="SSF57716">
    <property type="entry name" value="Glucocorticoid receptor-like (DNA-binding domain)"/>
    <property type="match status" value="1"/>
</dbReference>
<keyword evidence="1" id="KW-0479">Metal-binding</keyword>
<accession>A0A3B1CLK9</accession>
<evidence type="ECO:0000256" key="2">
    <source>
        <dbReference type="ARBA" id="ARBA00022771"/>
    </source>
</evidence>
<sequence>MNSEERRNLKSAIVDEIQAEMRLIASLASAVKPVAPDNAIGRLTRMEALGSKGISENSLASAKAKLQKLKTALEKIDQPEFGICKRCGQPIPKGRIMAMPENVLCVPCAEKK</sequence>
<evidence type="ECO:0000256" key="1">
    <source>
        <dbReference type="ARBA" id="ARBA00022723"/>
    </source>
</evidence>
<dbReference type="Gene3D" id="1.20.120.910">
    <property type="entry name" value="DksA, coiled-coil domain"/>
    <property type="match status" value="1"/>
</dbReference>